<organism evidence="8 9">
    <name type="scientific">Candidatus Terrybacteria bacterium RIFCSPHIGHO2_01_FULL_48_17</name>
    <dbReference type="NCBI Taxonomy" id="1802362"/>
    <lineage>
        <taxon>Bacteria</taxon>
        <taxon>Candidatus Terryibacteriota</taxon>
    </lineage>
</organism>
<evidence type="ECO:0000256" key="6">
    <source>
        <dbReference type="SAM" id="Phobius"/>
    </source>
</evidence>
<dbReference type="STRING" id="1802362.A2806_00535"/>
<comment type="subcellular location">
    <subcellularLocation>
        <location evidence="1">Membrane</location>
        <topology evidence="1">Multi-pass membrane protein</topology>
    </subcellularLocation>
</comment>
<name>A0A1G2PKH5_9BACT</name>
<feature type="domain" description="GtrA/DPMS transmembrane" evidence="7">
    <location>
        <begin position="96"/>
        <end position="229"/>
    </location>
</feature>
<accession>A0A1G2PKH5</accession>
<keyword evidence="3 6" id="KW-0812">Transmembrane</keyword>
<dbReference type="InterPro" id="IPR007267">
    <property type="entry name" value="GtrA_DPMS_TM"/>
</dbReference>
<evidence type="ECO:0000256" key="2">
    <source>
        <dbReference type="ARBA" id="ARBA00009399"/>
    </source>
</evidence>
<feature type="transmembrane region" description="Helical" evidence="6">
    <location>
        <begin position="61"/>
        <end position="85"/>
    </location>
</feature>
<feature type="transmembrane region" description="Helical" evidence="6">
    <location>
        <begin position="138"/>
        <end position="155"/>
    </location>
</feature>
<dbReference type="PANTHER" id="PTHR38459:SF1">
    <property type="entry name" value="PROPHAGE BACTOPRENOL-LINKED GLUCOSE TRANSLOCASE HOMOLOG"/>
    <property type="match status" value="1"/>
</dbReference>
<evidence type="ECO:0000256" key="1">
    <source>
        <dbReference type="ARBA" id="ARBA00004141"/>
    </source>
</evidence>
<dbReference type="AlphaFoldDB" id="A0A1G2PKH5"/>
<comment type="caution">
    <text evidence="8">The sequence shown here is derived from an EMBL/GenBank/DDBJ whole genome shotgun (WGS) entry which is preliminary data.</text>
</comment>
<comment type="similarity">
    <text evidence="2">Belongs to the GtrA family.</text>
</comment>
<dbReference type="EMBL" id="MHSS01000008">
    <property type="protein sequence ID" value="OHA48112.1"/>
    <property type="molecule type" value="Genomic_DNA"/>
</dbReference>
<evidence type="ECO:0000256" key="3">
    <source>
        <dbReference type="ARBA" id="ARBA00022692"/>
    </source>
</evidence>
<keyword evidence="4 6" id="KW-1133">Transmembrane helix</keyword>
<gene>
    <name evidence="8" type="ORF">A2806_00535</name>
</gene>
<feature type="transmembrane region" description="Helical" evidence="6">
    <location>
        <begin position="202"/>
        <end position="222"/>
    </location>
</feature>
<keyword evidence="5 6" id="KW-0472">Membrane</keyword>
<dbReference type="PANTHER" id="PTHR38459">
    <property type="entry name" value="PROPHAGE BACTOPRENOL-LINKED GLUCOSE TRANSLOCASE HOMOLOG"/>
    <property type="match status" value="1"/>
</dbReference>
<feature type="transmembrane region" description="Helical" evidence="6">
    <location>
        <begin position="12"/>
        <end position="31"/>
    </location>
</feature>
<dbReference type="GO" id="GO:0000271">
    <property type="term" value="P:polysaccharide biosynthetic process"/>
    <property type="evidence" value="ECO:0007669"/>
    <property type="project" value="InterPro"/>
</dbReference>
<feature type="transmembrane region" description="Helical" evidence="6">
    <location>
        <begin position="106"/>
        <end position="126"/>
    </location>
</feature>
<dbReference type="InterPro" id="IPR051401">
    <property type="entry name" value="GtrA_CellWall_Glycosyl"/>
</dbReference>
<dbReference type="GO" id="GO:0005886">
    <property type="term" value="C:plasma membrane"/>
    <property type="evidence" value="ECO:0007669"/>
    <property type="project" value="TreeGrafter"/>
</dbReference>
<protein>
    <recommendedName>
        <fullName evidence="7">GtrA/DPMS transmembrane domain-containing protein</fullName>
    </recommendedName>
</protein>
<sequence length="235" mass="25937">MNSFRFRTIDAIIILILGEIVGAAFFAIARVQGLDVVVAGLLQPQPEFEISPQTISTVRLAFIPLFFLGVPIAAFVSLLAAFFVGRRFPVIPQVSKFIAVGVSNTAIDWGILNLLLAPVAASLFGITSLAQLSQLHRAVFKGISFLFATLNSYIWNKTWTFKSKEKKLGKEAIQFYLFTAIGLLINVAAFSIFQGFASENKFWVGILAPGFATLLSAVWDFFSYKLIVFKPKQED</sequence>
<evidence type="ECO:0000313" key="8">
    <source>
        <dbReference type="EMBL" id="OHA48112.1"/>
    </source>
</evidence>
<reference evidence="8 9" key="1">
    <citation type="journal article" date="2016" name="Nat. Commun.">
        <title>Thousands of microbial genomes shed light on interconnected biogeochemical processes in an aquifer system.</title>
        <authorList>
            <person name="Anantharaman K."/>
            <person name="Brown C.T."/>
            <person name="Hug L.A."/>
            <person name="Sharon I."/>
            <person name="Castelle C.J."/>
            <person name="Probst A.J."/>
            <person name="Thomas B.C."/>
            <person name="Singh A."/>
            <person name="Wilkins M.J."/>
            <person name="Karaoz U."/>
            <person name="Brodie E.L."/>
            <person name="Williams K.H."/>
            <person name="Hubbard S.S."/>
            <person name="Banfield J.F."/>
        </authorList>
    </citation>
    <scope>NUCLEOTIDE SEQUENCE [LARGE SCALE GENOMIC DNA]</scope>
</reference>
<dbReference type="Pfam" id="PF04138">
    <property type="entry name" value="GtrA_DPMS_TM"/>
    <property type="match status" value="1"/>
</dbReference>
<evidence type="ECO:0000256" key="4">
    <source>
        <dbReference type="ARBA" id="ARBA00022989"/>
    </source>
</evidence>
<evidence type="ECO:0000256" key="5">
    <source>
        <dbReference type="ARBA" id="ARBA00023136"/>
    </source>
</evidence>
<dbReference type="Proteomes" id="UP000177629">
    <property type="component" value="Unassembled WGS sequence"/>
</dbReference>
<evidence type="ECO:0000313" key="9">
    <source>
        <dbReference type="Proteomes" id="UP000177629"/>
    </source>
</evidence>
<evidence type="ECO:0000259" key="7">
    <source>
        <dbReference type="Pfam" id="PF04138"/>
    </source>
</evidence>
<feature type="transmembrane region" description="Helical" evidence="6">
    <location>
        <begin position="175"/>
        <end position="196"/>
    </location>
</feature>
<proteinExistence type="inferred from homology"/>